<organism evidence="5 6">
    <name type="scientific">Spinactinospora alkalitolerans</name>
    <dbReference type="NCBI Taxonomy" id="687207"/>
    <lineage>
        <taxon>Bacteria</taxon>
        <taxon>Bacillati</taxon>
        <taxon>Actinomycetota</taxon>
        <taxon>Actinomycetes</taxon>
        <taxon>Streptosporangiales</taxon>
        <taxon>Nocardiopsidaceae</taxon>
        <taxon>Spinactinospora</taxon>
    </lineage>
</organism>
<dbReference type="SMART" id="SM00895">
    <property type="entry name" value="FCD"/>
    <property type="match status" value="1"/>
</dbReference>
<gene>
    <name evidence="5" type="ORF">HDA32_005210</name>
</gene>
<dbReference type="Gene3D" id="1.20.120.530">
    <property type="entry name" value="GntR ligand-binding domain-like"/>
    <property type="match status" value="1"/>
</dbReference>
<keyword evidence="6" id="KW-1185">Reference proteome</keyword>
<evidence type="ECO:0000313" key="5">
    <source>
        <dbReference type="EMBL" id="NYE50090.1"/>
    </source>
</evidence>
<evidence type="ECO:0000313" key="6">
    <source>
        <dbReference type="Proteomes" id="UP000589036"/>
    </source>
</evidence>
<dbReference type="SUPFAM" id="SSF46785">
    <property type="entry name" value="Winged helix' DNA-binding domain"/>
    <property type="match status" value="1"/>
</dbReference>
<keyword evidence="3" id="KW-0804">Transcription</keyword>
<dbReference type="PROSITE" id="PS50949">
    <property type="entry name" value="HTH_GNTR"/>
    <property type="match status" value="1"/>
</dbReference>
<dbReference type="SUPFAM" id="SSF48008">
    <property type="entry name" value="GntR ligand-binding domain-like"/>
    <property type="match status" value="1"/>
</dbReference>
<evidence type="ECO:0000256" key="1">
    <source>
        <dbReference type="ARBA" id="ARBA00023015"/>
    </source>
</evidence>
<protein>
    <submittedName>
        <fullName evidence="5">DNA-binding GntR family transcriptional regulator</fullName>
    </submittedName>
</protein>
<sequence length="250" mass="28027">MPPGARTKADHAYQVLRKMIVTGEIPAGEPIDEAALMAIVESGRTPVRESLKRLEQEQFVVWPPHKTPYVRSMSLDDVHRLYEARMLMEVPAASLAASRATSGQIQLIQQRQEELRRAAEVGDVYGSIEADHALHIAITEGSNNKFLTEAVDRLNCRSLRLWYVAHERVGVEKAAERHQEIIDALRKNAPESTARAVRDHIRTSYERQIKINFETLVDPSTNIGRLSLELAAPSDEKGSTRAESATRLCQ</sequence>
<evidence type="ECO:0000256" key="2">
    <source>
        <dbReference type="ARBA" id="ARBA00023125"/>
    </source>
</evidence>
<keyword evidence="2 5" id="KW-0238">DNA-binding</keyword>
<name>A0A852U836_9ACTN</name>
<dbReference type="PANTHER" id="PTHR43537">
    <property type="entry name" value="TRANSCRIPTIONAL REGULATOR, GNTR FAMILY"/>
    <property type="match status" value="1"/>
</dbReference>
<accession>A0A852U836</accession>
<dbReference type="Proteomes" id="UP000589036">
    <property type="component" value="Unassembled WGS sequence"/>
</dbReference>
<dbReference type="AlphaFoldDB" id="A0A852U836"/>
<dbReference type="Pfam" id="PF00392">
    <property type="entry name" value="GntR"/>
    <property type="match status" value="1"/>
</dbReference>
<dbReference type="SMART" id="SM00345">
    <property type="entry name" value="HTH_GNTR"/>
    <property type="match status" value="1"/>
</dbReference>
<dbReference type="RefSeq" id="WP_179645633.1">
    <property type="nucleotide sequence ID" value="NZ_BAAAYY010000014.1"/>
</dbReference>
<dbReference type="InterPro" id="IPR036388">
    <property type="entry name" value="WH-like_DNA-bd_sf"/>
</dbReference>
<dbReference type="EMBL" id="JACCCC010000001">
    <property type="protein sequence ID" value="NYE50090.1"/>
    <property type="molecule type" value="Genomic_DNA"/>
</dbReference>
<dbReference type="Gene3D" id="1.10.10.10">
    <property type="entry name" value="Winged helix-like DNA-binding domain superfamily/Winged helix DNA-binding domain"/>
    <property type="match status" value="1"/>
</dbReference>
<feature type="domain" description="HTH gntR-type" evidence="4">
    <location>
        <begin position="6"/>
        <end position="73"/>
    </location>
</feature>
<dbReference type="InterPro" id="IPR011711">
    <property type="entry name" value="GntR_C"/>
</dbReference>
<dbReference type="GO" id="GO:0003700">
    <property type="term" value="F:DNA-binding transcription factor activity"/>
    <property type="evidence" value="ECO:0007669"/>
    <property type="project" value="InterPro"/>
</dbReference>
<dbReference type="InterPro" id="IPR000524">
    <property type="entry name" value="Tscrpt_reg_HTH_GntR"/>
</dbReference>
<evidence type="ECO:0000256" key="3">
    <source>
        <dbReference type="ARBA" id="ARBA00023163"/>
    </source>
</evidence>
<dbReference type="Pfam" id="PF07729">
    <property type="entry name" value="FCD"/>
    <property type="match status" value="1"/>
</dbReference>
<dbReference type="GO" id="GO:0003677">
    <property type="term" value="F:DNA binding"/>
    <property type="evidence" value="ECO:0007669"/>
    <property type="project" value="UniProtKB-KW"/>
</dbReference>
<comment type="caution">
    <text evidence="5">The sequence shown here is derived from an EMBL/GenBank/DDBJ whole genome shotgun (WGS) entry which is preliminary data.</text>
</comment>
<dbReference type="InterPro" id="IPR008920">
    <property type="entry name" value="TF_FadR/GntR_C"/>
</dbReference>
<evidence type="ECO:0000259" key="4">
    <source>
        <dbReference type="PROSITE" id="PS50949"/>
    </source>
</evidence>
<dbReference type="InterPro" id="IPR036390">
    <property type="entry name" value="WH_DNA-bd_sf"/>
</dbReference>
<reference evidence="5 6" key="1">
    <citation type="submission" date="2020-07" db="EMBL/GenBank/DDBJ databases">
        <title>Sequencing the genomes of 1000 actinobacteria strains.</title>
        <authorList>
            <person name="Klenk H.-P."/>
        </authorList>
    </citation>
    <scope>NUCLEOTIDE SEQUENCE [LARGE SCALE GENOMIC DNA]</scope>
    <source>
        <strain evidence="5 6">CXB654</strain>
    </source>
</reference>
<keyword evidence="1" id="KW-0805">Transcription regulation</keyword>
<proteinExistence type="predicted"/>
<dbReference type="PANTHER" id="PTHR43537:SF51">
    <property type="entry name" value="HTH-TYPE TRANSCRIPTIONAL REGULATOR LGOR-RELATED"/>
    <property type="match status" value="1"/>
</dbReference>